<keyword evidence="4 5" id="KW-0670">Pyruvate</keyword>
<evidence type="ECO:0000313" key="5">
    <source>
        <dbReference type="EMBL" id="PIE25195.1"/>
    </source>
</evidence>
<dbReference type="HAMAP" id="MF_01632">
    <property type="entry name" value="UbiC"/>
    <property type="match status" value="1"/>
</dbReference>
<comment type="similarity">
    <text evidence="4">Belongs to the UbiC family.</text>
</comment>
<organism evidence="5 6">
    <name type="scientific">Neptuniibacter caesariensis</name>
    <dbReference type="NCBI Taxonomy" id="207954"/>
    <lineage>
        <taxon>Bacteria</taxon>
        <taxon>Pseudomonadati</taxon>
        <taxon>Pseudomonadota</taxon>
        <taxon>Gammaproteobacteria</taxon>
        <taxon>Oceanospirillales</taxon>
        <taxon>Oceanospirillaceae</taxon>
        <taxon>Neptuniibacter</taxon>
    </lineage>
</organism>
<dbReference type="STRING" id="207954.MED92_05353"/>
<sequence>MPIKAALTQQSFDTRWTFLRRPFEQVTPQAWRTWLTDSGSLTQRLVRLSKGDFRVEVIRQGWFRPTRSEALELGINARQFTLVREVQLVGNDQPWVFARSIIPAQTLTGRQRQLRMLGNRSLGTLLFTDPTMRRAPLQISRLKTRDQCQVWARRSVFFLSDKPLLVSEVFLPALLQVK</sequence>
<dbReference type="AlphaFoldDB" id="A0A2G6JP40"/>
<feature type="binding site" evidence="4">
    <location>
        <position position="168"/>
    </location>
    <ligand>
        <name>substrate</name>
    </ligand>
</feature>
<dbReference type="InterPro" id="IPR028978">
    <property type="entry name" value="Chorismate_lyase_/UTRA_dom_sf"/>
</dbReference>
<comment type="caution">
    <text evidence="4">Lacks conserved residue(s) required for the propagation of feature annotation.</text>
</comment>
<evidence type="ECO:0000256" key="1">
    <source>
        <dbReference type="ARBA" id="ARBA00022490"/>
    </source>
</evidence>
<feature type="binding site" evidence="4">
    <location>
        <position position="84"/>
    </location>
    <ligand>
        <name>substrate</name>
    </ligand>
</feature>
<name>A0A2G6JP40_NEPCE</name>
<dbReference type="GO" id="GO:0005829">
    <property type="term" value="C:cytosol"/>
    <property type="evidence" value="ECO:0007669"/>
    <property type="project" value="TreeGrafter"/>
</dbReference>
<reference evidence="5 6" key="1">
    <citation type="submission" date="2017-10" db="EMBL/GenBank/DDBJ databases">
        <title>Novel microbial diversity and functional potential in the marine mammal oral microbiome.</title>
        <authorList>
            <person name="Dudek N.K."/>
            <person name="Sun C.L."/>
            <person name="Burstein D."/>
            <person name="Kantor R.S."/>
            <person name="Aliaga Goltsman D.S."/>
            <person name="Bik E.M."/>
            <person name="Thomas B.C."/>
            <person name="Banfield J.F."/>
            <person name="Relman D.A."/>
        </authorList>
    </citation>
    <scope>NUCLEOTIDE SEQUENCE [LARGE SCALE GENOMIC DNA]</scope>
    <source>
        <strain evidence="5">DOLJORAL78_47_21</strain>
    </source>
</reference>
<comment type="pathway">
    <text evidence="4">Cofactor biosynthesis; ubiquinone biosynthesis.</text>
</comment>
<keyword evidence="3 4" id="KW-0456">Lyase</keyword>
<comment type="caution">
    <text evidence="5">The sequence shown here is derived from an EMBL/GenBank/DDBJ whole genome shotgun (WGS) entry which is preliminary data.</text>
</comment>
<keyword evidence="2 4" id="KW-0831">Ubiquinone biosynthesis</keyword>
<dbReference type="GO" id="GO:0008813">
    <property type="term" value="F:chorismate lyase activity"/>
    <property type="evidence" value="ECO:0007669"/>
    <property type="project" value="UniProtKB-UniRule"/>
</dbReference>
<dbReference type="Proteomes" id="UP000243469">
    <property type="component" value="Unassembled WGS sequence"/>
</dbReference>
<comment type="function">
    <text evidence="4">Removes the pyruvyl group from chorismate, with concomitant aromatization of the ring, to provide 4-hydroxybenzoate (4HB) for the ubiquinone pathway.</text>
</comment>
<dbReference type="GO" id="GO:0006744">
    <property type="term" value="P:ubiquinone biosynthetic process"/>
    <property type="evidence" value="ECO:0007669"/>
    <property type="project" value="UniProtKB-UniRule"/>
</dbReference>
<comment type="catalytic activity">
    <reaction evidence="4">
        <text>chorismate = 4-hydroxybenzoate + pyruvate</text>
        <dbReference type="Rhea" id="RHEA:16505"/>
        <dbReference type="ChEBI" id="CHEBI:15361"/>
        <dbReference type="ChEBI" id="CHEBI:17879"/>
        <dbReference type="ChEBI" id="CHEBI:29748"/>
        <dbReference type="EC" id="4.1.3.40"/>
    </reaction>
</comment>
<dbReference type="Gene3D" id="3.40.1410.10">
    <property type="entry name" value="Chorismate lyase-like"/>
    <property type="match status" value="1"/>
</dbReference>
<dbReference type="InterPro" id="IPR007440">
    <property type="entry name" value="Chorismate--pyruvate_lyase"/>
</dbReference>
<dbReference type="PANTHER" id="PTHR38683">
    <property type="entry name" value="CHORISMATE PYRUVATE-LYASE"/>
    <property type="match status" value="1"/>
</dbReference>
<protein>
    <recommendedName>
        <fullName evidence="4">Probable chorismate pyruvate-lyase</fullName>
        <shortName evidence="4">CL</shortName>
        <shortName evidence="4">CPL</shortName>
        <ecNumber evidence="4">4.1.3.40</ecNumber>
    </recommendedName>
</protein>
<comment type="subcellular location">
    <subcellularLocation>
        <location evidence="4">Cytoplasm</location>
    </subcellularLocation>
</comment>
<evidence type="ECO:0000256" key="3">
    <source>
        <dbReference type="ARBA" id="ARBA00023239"/>
    </source>
</evidence>
<dbReference type="EMBL" id="PDSH01000012">
    <property type="protein sequence ID" value="PIE25195.1"/>
    <property type="molecule type" value="Genomic_DNA"/>
</dbReference>
<dbReference type="EC" id="4.1.3.40" evidence="4"/>
<evidence type="ECO:0000256" key="4">
    <source>
        <dbReference type="HAMAP-Rule" id="MF_01632"/>
    </source>
</evidence>
<evidence type="ECO:0000313" key="6">
    <source>
        <dbReference type="Proteomes" id="UP000243469"/>
    </source>
</evidence>
<keyword evidence="1 4" id="KW-0963">Cytoplasm</keyword>
<dbReference type="Pfam" id="PF04345">
    <property type="entry name" value="Chor_lyase"/>
    <property type="match status" value="1"/>
</dbReference>
<proteinExistence type="inferred from homology"/>
<dbReference type="PANTHER" id="PTHR38683:SF1">
    <property type="entry name" value="CHORISMATE PYRUVATE-LYASE"/>
    <property type="match status" value="1"/>
</dbReference>
<dbReference type="SUPFAM" id="SSF64288">
    <property type="entry name" value="Chorismate lyase-like"/>
    <property type="match status" value="1"/>
</dbReference>
<dbReference type="GO" id="GO:0042866">
    <property type="term" value="P:pyruvate biosynthetic process"/>
    <property type="evidence" value="ECO:0007669"/>
    <property type="project" value="UniProtKB-UniRule"/>
</dbReference>
<accession>A0A2G6JP40</accession>
<dbReference type="UniPathway" id="UPA00232"/>
<gene>
    <name evidence="4" type="primary">ubiC</name>
    <name evidence="5" type="ORF">CSA60_01525</name>
</gene>
<feature type="binding site" evidence="4">
    <location>
        <position position="122"/>
    </location>
    <ligand>
        <name>substrate</name>
    </ligand>
</feature>
<evidence type="ECO:0000256" key="2">
    <source>
        <dbReference type="ARBA" id="ARBA00022688"/>
    </source>
</evidence>